<keyword evidence="1" id="KW-0808">Transferase</keyword>
<name>A0ABV7R9G7_9RHOB</name>
<evidence type="ECO:0000313" key="1">
    <source>
        <dbReference type="EMBL" id="MFC3529911.1"/>
    </source>
</evidence>
<dbReference type="SUPFAM" id="SSF52540">
    <property type="entry name" value="P-loop containing nucleoside triphosphate hydrolases"/>
    <property type="match status" value="1"/>
</dbReference>
<sequence>MASTVGFDGLVTVARGLLARPGRQVLAIAGAPGAGKSTLVEKLAEALAGEPVAILPMDGYHYDDGVLHAMGRRPWKGAPDTFDVGGLRTTLKRLRDPAEGAVAVPVFDRNLEISRGSARIIGPEVRLILAEGNYLLLKRDPWPSLRAHFDATVMIDVPEAELKRRLRGRWVGHGLTPPEIDTKLEDNDLPNGRVVIGESIAPDYLLRAEQGG</sequence>
<protein>
    <submittedName>
        <fullName evidence="1">Nucleoside/nucleotide kinase family protein</fullName>
    </submittedName>
</protein>
<keyword evidence="2" id="KW-1185">Reference proteome</keyword>
<evidence type="ECO:0000313" key="2">
    <source>
        <dbReference type="Proteomes" id="UP001595721"/>
    </source>
</evidence>
<organism evidence="1 2">
    <name type="scientific">Paracoccus mangrovi</name>
    <dbReference type="NCBI Taxonomy" id="1715645"/>
    <lineage>
        <taxon>Bacteria</taxon>
        <taxon>Pseudomonadati</taxon>
        <taxon>Pseudomonadota</taxon>
        <taxon>Alphaproteobacteria</taxon>
        <taxon>Rhodobacterales</taxon>
        <taxon>Paracoccaceae</taxon>
        <taxon>Paracoccus</taxon>
    </lineage>
</organism>
<dbReference type="GO" id="GO:0016301">
    <property type="term" value="F:kinase activity"/>
    <property type="evidence" value="ECO:0007669"/>
    <property type="project" value="UniProtKB-KW"/>
</dbReference>
<dbReference type="PANTHER" id="PTHR10285">
    <property type="entry name" value="URIDINE KINASE"/>
    <property type="match status" value="1"/>
</dbReference>
<dbReference type="RefSeq" id="WP_377746033.1">
    <property type="nucleotide sequence ID" value="NZ_JBHRXJ010000016.1"/>
</dbReference>
<dbReference type="InterPro" id="IPR027417">
    <property type="entry name" value="P-loop_NTPase"/>
</dbReference>
<comment type="caution">
    <text evidence="1">The sequence shown here is derived from an EMBL/GenBank/DDBJ whole genome shotgun (WGS) entry which is preliminary data.</text>
</comment>
<proteinExistence type="predicted"/>
<reference evidence="2" key="1">
    <citation type="journal article" date="2019" name="Int. J. Syst. Evol. Microbiol.">
        <title>The Global Catalogue of Microorganisms (GCM) 10K type strain sequencing project: providing services to taxonomists for standard genome sequencing and annotation.</title>
        <authorList>
            <consortium name="The Broad Institute Genomics Platform"/>
            <consortium name="The Broad Institute Genome Sequencing Center for Infectious Disease"/>
            <person name="Wu L."/>
            <person name="Ma J."/>
        </authorList>
    </citation>
    <scope>NUCLEOTIDE SEQUENCE [LARGE SCALE GENOMIC DNA]</scope>
    <source>
        <strain evidence="2">KCTC 42899</strain>
    </source>
</reference>
<dbReference type="Proteomes" id="UP001595721">
    <property type="component" value="Unassembled WGS sequence"/>
</dbReference>
<dbReference type="EMBL" id="JBHRXJ010000016">
    <property type="protein sequence ID" value="MFC3529911.1"/>
    <property type="molecule type" value="Genomic_DNA"/>
</dbReference>
<gene>
    <name evidence="1" type="ORF">ACFOMH_17185</name>
</gene>
<dbReference type="Pfam" id="PF03308">
    <property type="entry name" value="MeaB"/>
    <property type="match status" value="1"/>
</dbReference>
<dbReference type="Gene3D" id="3.40.50.300">
    <property type="entry name" value="P-loop containing nucleotide triphosphate hydrolases"/>
    <property type="match status" value="1"/>
</dbReference>
<accession>A0ABV7R9G7</accession>
<keyword evidence="1" id="KW-0418">Kinase</keyword>